<accession>A0A1G9QU93</accession>
<dbReference type="OrthoDB" id="9795386at2"/>
<name>A0A1G9QU93_9BACI</name>
<dbReference type="EMBL" id="FNHF01000002">
    <property type="protein sequence ID" value="SDM14582.1"/>
    <property type="molecule type" value="Genomic_DNA"/>
</dbReference>
<dbReference type="AlphaFoldDB" id="A0A1G9QU93"/>
<protein>
    <submittedName>
        <fullName evidence="1">Uncharacterized protein</fullName>
    </submittedName>
</protein>
<dbReference type="RefSeq" id="WP_074598398.1">
    <property type="nucleotide sequence ID" value="NZ_FNHF01000002.1"/>
</dbReference>
<dbReference type="STRING" id="482461.SAMN05216244_1668"/>
<dbReference type="SUPFAM" id="SSF49842">
    <property type="entry name" value="TNF-like"/>
    <property type="match status" value="1"/>
</dbReference>
<sequence>MVERSYFFNTPEGGPAYEYKAGDFARFHAQIIGNGVSNTNTLDDLAVSSKQNMTVSLAAGYAFANGYMYENTAAKDLIHDIAEPDTDRIDRIVIAFDNTPTQRKTYSYVKKGIPGTNPTPPSLTRSSYIYELSVAQVLIEAGKSYIENDQITDERTIDAVCGYIPLHNIYRALSIDEYGTATFLNQSFIKTINEEGVTFEQSQVREVPFGRIIEDTQGEINSDSTFIARARGVYSFWAEIGWWKTSFPVGIDVQIYVYVNGEEAFPMVAKVLNSSNDNFVIASGIDRLQAGDEVQFKAIVFHTGGEPVTPNLIRLRIAKLS</sequence>
<gene>
    <name evidence="1" type="ORF">SAMN05216244_1668</name>
</gene>
<dbReference type="InterPro" id="IPR008983">
    <property type="entry name" value="Tumour_necrosis_fac-like_dom"/>
</dbReference>
<dbReference type="Gene3D" id="2.60.120.40">
    <property type="match status" value="1"/>
</dbReference>
<organism evidence="1 2">
    <name type="scientific">Sediminibacillus halophilus</name>
    <dbReference type="NCBI Taxonomy" id="482461"/>
    <lineage>
        <taxon>Bacteria</taxon>
        <taxon>Bacillati</taxon>
        <taxon>Bacillota</taxon>
        <taxon>Bacilli</taxon>
        <taxon>Bacillales</taxon>
        <taxon>Bacillaceae</taxon>
        <taxon>Sediminibacillus</taxon>
    </lineage>
</organism>
<evidence type="ECO:0000313" key="2">
    <source>
        <dbReference type="Proteomes" id="UP000182347"/>
    </source>
</evidence>
<proteinExistence type="predicted"/>
<dbReference type="Proteomes" id="UP000182347">
    <property type="component" value="Unassembled WGS sequence"/>
</dbReference>
<reference evidence="2" key="1">
    <citation type="submission" date="2016-10" db="EMBL/GenBank/DDBJ databases">
        <authorList>
            <person name="Varghese N."/>
            <person name="Submissions S."/>
        </authorList>
    </citation>
    <scope>NUCLEOTIDE SEQUENCE [LARGE SCALE GENOMIC DNA]</scope>
    <source>
        <strain evidence="2">CGMCC 1.6199</strain>
    </source>
</reference>
<evidence type="ECO:0000313" key="1">
    <source>
        <dbReference type="EMBL" id="SDM14582.1"/>
    </source>
</evidence>
<keyword evidence="2" id="KW-1185">Reference proteome</keyword>